<keyword evidence="14" id="KW-1185">Reference proteome</keyword>
<dbReference type="InterPro" id="IPR040064">
    <property type="entry name" value="MoaA-like"/>
</dbReference>
<dbReference type="NCBIfam" id="TIGR02666">
    <property type="entry name" value="moaA"/>
    <property type="match status" value="1"/>
</dbReference>
<accession>A0ABT5C3X8</accession>
<dbReference type="RefSeq" id="WP_272098161.1">
    <property type="nucleotide sequence ID" value="NZ_JAQNDK010000003.1"/>
</dbReference>
<dbReference type="InterPro" id="IPR013785">
    <property type="entry name" value="Aldolase_TIM"/>
</dbReference>
<proteinExistence type="predicted"/>
<dbReference type="PANTHER" id="PTHR22960:SF0">
    <property type="entry name" value="MOLYBDENUM COFACTOR BIOSYNTHESIS PROTEIN 1"/>
    <property type="match status" value="1"/>
</dbReference>
<dbReference type="PROSITE" id="PS51918">
    <property type="entry name" value="RADICAL_SAM"/>
    <property type="match status" value="1"/>
</dbReference>
<dbReference type="PANTHER" id="PTHR22960">
    <property type="entry name" value="MOLYBDOPTERIN COFACTOR SYNTHESIS PROTEIN A"/>
    <property type="match status" value="1"/>
</dbReference>
<keyword evidence="10 13" id="KW-0456">Lyase</keyword>
<evidence type="ECO:0000259" key="12">
    <source>
        <dbReference type="PROSITE" id="PS51918"/>
    </source>
</evidence>
<dbReference type="Proteomes" id="UP001217485">
    <property type="component" value="Unassembled WGS sequence"/>
</dbReference>
<comment type="cofactor">
    <cofactor evidence="1">
        <name>[4Fe-4S] cluster</name>
        <dbReference type="ChEBI" id="CHEBI:49883"/>
    </cofactor>
</comment>
<gene>
    <name evidence="13" type="primary">moaA</name>
    <name evidence="13" type="ORF">POL72_25470</name>
</gene>
<organism evidence="13 14">
    <name type="scientific">Sorangium atrum</name>
    <dbReference type="NCBI Taxonomy" id="2995308"/>
    <lineage>
        <taxon>Bacteria</taxon>
        <taxon>Pseudomonadati</taxon>
        <taxon>Myxococcota</taxon>
        <taxon>Polyangia</taxon>
        <taxon>Polyangiales</taxon>
        <taxon>Polyangiaceae</taxon>
        <taxon>Sorangium</taxon>
    </lineage>
</organism>
<evidence type="ECO:0000256" key="1">
    <source>
        <dbReference type="ARBA" id="ARBA00001966"/>
    </source>
</evidence>
<keyword evidence="5" id="KW-0547">Nucleotide-binding</keyword>
<keyword evidence="6" id="KW-0408">Iron</keyword>
<evidence type="ECO:0000256" key="4">
    <source>
        <dbReference type="ARBA" id="ARBA00022723"/>
    </source>
</evidence>
<evidence type="ECO:0000256" key="10">
    <source>
        <dbReference type="ARBA" id="ARBA00023239"/>
    </source>
</evidence>
<dbReference type="InterPro" id="IPR010505">
    <property type="entry name" value="MoaA_twitch"/>
</dbReference>
<dbReference type="InterPro" id="IPR007197">
    <property type="entry name" value="rSAM"/>
</dbReference>
<dbReference type="Pfam" id="PF06463">
    <property type="entry name" value="Mob_synth_C"/>
    <property type="match status" value="1"/>
</dbReference>
<keyword evidence="2" id="KW-0004">4Fe-4S</keyword>
<keyword evidence="3" id="KW-0949">S-adenosyl-L-methionine</keyword>
<evidence type="ECO:0000256" key="6">
    <source>
        <dbReference type="ARBA" id="ARBA00023004"/>
    </source>
</evidence>
<dbReference type="SMART" id="SM00729">
    <property type="entry name" value="Elp3"/>
    <property type="match status" value="1"/>
</dbReference>
<dbReference type="EC" id="4.1.99.22" evidence="13"/>
<keyword evidence="8" id="KW-0342">GTP-binding</keyword>
<evidence type="ECO:0000313" key="13">
    <source>
        <dbReference type="EMBL" id="MDC0681114.1"/>
    </source>
</evidence>
<dbReference type="SFLD" id="SFLDG01067">
    <property type="entry name" value="SPASM/twitch_domain_containing"/>
    <property type="match status" value="1"/>
</dbReference>
<keyword evidence="9" id="KW-0501">Molybdenum cofactor biosynthesis</keyword>
<dbReference type="SFLD" id="SFLDS00029">
    <property type="entry name" value="Radical_SAM"/>
    <property type="match status" value="1"/>
</dbReference>
<dbReference type="EMBL" id="JAQNDK010000003">
    <property type="protein sequence ID" value="MDC0681114.1"/>
    <property type="molecule type" value="Genomic_DNA"/>
</dbReference>
<evidence type="ECO:0000256" key="7">
    <source>
        <dbReference type="ARBA" id="ARBA00023014"/>
    </source>
</evidence>
<dbReference type="InterPro" id="IPR013483">
    <property type="entry name" value="MoaA"/>
</dbReference>
<dbReference type="InterPro" id="IPR050105">
    <property type="entry name" value="MoCo_biosynth_MoaA/MoaC"/>
</dbReference>
<keyword evidence="4" id="KW-0479">Metal-binding</keyword>
<dbReference type="Gene3D" id="3.20.20.70">
    <property type="entry name" value="Aldolase class I"/>
    <property type="match status" value="1"/>
</dbReference>
<evidence type="ECO:0000256" key="8">
    <source>
        <dbReference type="ARBA" id="ARBA00023134"/>
    </source>
</evidence>
<evidence type="ECO:0000256" key="2">
    <source>
        <dbReference type="ARBA" id="ARBA00022485"/>
    </source>
</evidence>
<feature type="domain" description="Radical SAM core" evidence="12">
    <location>
        <begin position="53"/>
        <end position="282"/>
    </location>
</feature>
<evidence type="ECO:0000256" key="3">
    <source>
        <dbReference type="ARBA" id="ARBA00022691"/>
    </source>
</evidence>
<reference evidence="13 14" key="1">
    <citation type="submission" date="2023-01" db="EMBL/GenBank/DDBJ databases">
        <title>Minimal conservation of predation-associated metabolite biosynthetic gene clusters underscores biosynthetic potential of Myxococcota including descriptions for ten novel species: Archangium lansinium sp. nov., Myxococcus landrumus sp. nov., Nannocystis bai.</title>
        <authorList>
            <person name="Ahearne A."/>
            <person name="Stevens C."/>
            <person name="Dowd S."/>
        </authorList>
    </citation>
    <scope>NUCLEOTIDE SEQUENCE [LARGE SCALE GENOMIC DNA]</scope>
    <source>
        <strain evidence="13 14">WIWO2</strain>
    </source>
</reference>
<dbReference type="CDD" id="cd01335">
    <property type="entry name" value="Radical_SAM"/>
    <property type="match status" value="1"/>
</dbReference>
<dbReference type="InterPro" id="IPR006638">
    <property type="entry name" value="Elp3/MiaA/NifB-like_rSAM"/>
</dbReference>
<dbReference type="Pfam" id="PF04055">
    <property type="entry name" value="Radical_SAM"/>
    <property type="match status" value="1"/>
</dbReference>
<comment type="caution">
    <text evidence="13">The sequence shown here is derived from an EMBL/GenBank/DDBJ whole genome shotgun (WGS) entry which is preliminary data.</text>
</comment>
<evidence type="ECO:0000256" key="9">
    <source>
        <dbReference type="ARBA" id="ARBA00023150"/>
    </source>
</evidence>
<dbReference type="SFLD" id="SFLDG01386">
    <property type="entry name" value="main_SPASM_domain-containing"/>
    <property type="match status" value="1"/>
</dbReference>
<dbReference type="GO" id="GO:0061798">
    <property type="term" value="F:GTP 3',8'-cyclase activity"/>
    <property type="evidence" value="ECO:0007669"/>
    <property type="project" value="UniProtKB-EC"/>
</dbReference>
<evidence type="ECO:0000256" key="5">
    <source>
        <dbReference type="ARBA" id="ARBA00022741"/>
    </source>
</evidence>
<feature type="region of interest" description="Disordered" evidence="11">
    <location>
        <begin position="1"/>
        <end position="29"/>
    </location>
</feature>
<keyword evidence="7" id="KW-0411">Iron-sulfur</keyword>
<name>A0ABT5C3X8_9BACT</name>
<sequence length="373" mass="40089">MPSSIGALDPARNAGDAPAERRRSLPLVGGGEAGRRAAVIPYRDGAREAAGAHAGPAPRSARISVTDRCDFACTYCRPSRHDGYADGKLMTAAWRTMFEALRDAGVRRVRLTGGEPLLHPEIVSIVGCLASLGFEDLALTTNASQLARLAGPLRAAGLHRLNVSIDTLDPARFHEVTRGGELARVLDGIDAAIAAGFSPIKLNTVVLRGVNDDEIERLALWAWERRMVPRFLEVMPIAEGARLVGKHLVTAAEMRARLAEHLLPEEAAAEPGLGPARYVRARRDPSLRVGFITGTSDTFCESCDRLRVSSTGVLRPCLATDDGVDASREAKIGDREAIRLRLDEAWRLKPDGKVWKGCTEETASAVSIRAIGG</sequence>
<protein>
    <submittedName>
        <fullName evidence="13">GTP 3',8-cyclase MoaA</fullName>
        <ecNumber evidence="13">4.1.99.22</ecNumber>
    </submittedName>
</protein>
<dbReference type="SFLD" id="SFLDG01383">
    <property type="entry name" value="cyclic_pyranopterin_phosphate"/>
    <property type="match status" value="1"/>
</dbReference>
<dbReference type="InterPro" id="IPR058240">
    <property type="entry name" value="rSAM_sf"/>
</dbReference>
<dbReference type="SUPFAM" id="SSF102114">
    <property type="entry name" value="Radical SAM enzymes"/>
    <property type="match status" value="1"/>
</dbReference>
<evidence type="ECO:0000313" key="14">
    <source>
        <dbReference type="Proteomes" id="UP001217485"/>
    </source>
</evidence>
<evidence type="ECO:0000256" key="11">
    <source>
        <dbReference type="SAM" id="MobiDB-lite"/>
    </source>
</evidence>